<keyword evidence="11" id="KW-1185">Reference proteome</keyword>
<dbReference type="InterPro" id="IPR016185">
    <property type="entry name" value="PreATP-grasp_dom_sf"/>
</dbReference>
<accession>A0ABV8TJ02</accession>
<dbReference type="Gene3D" id="3.40.50.20">
    <property type="match status" value="2"/>
</dbReference>
<dbReference type="Pfam" id="PF02786">
    <property type="entry name" value="CPSase_L_D2"/>
    <property type="match status" value="1"/>
</dbReference>
<gene>
    <name evidence="10" type="ORF">ACFPC0_23070</name>
</gene>
<evidence type="ECO:0000256" key="5">
    <source>
        <dbReference type="ARBA" id="ARBA00022840"/>
    </source>
</evidence>
<organism evidence="10 11">
    <name type="scientific">Streptomyces andamanensis</name>
    <dbReference type="NCBI Taxonomy" id="1565035"/>
    <lineage>
        <taxon>Bacteria</taxon>
        <taxon>Bacillati</taxon>
        <taxon>Actinomycetota</taxon>
        <taxon>Actinomycetes</taxon>
        <taxon>Kitasatosporales</taxon>
        <taxon>Streptomycetaceae</taxon>
        <taxon>Streptomyces</taxon>
    </lineage>
</organism>
<keyword evidence="2" id="KW-0028">Amino-acid biosynthesis</keyword>
<dbReference type="SUPFAM" id="SSF52335">
    <property type="entry name" value="Methylglyoxal synthase-like"/>
    <property type="match status" value="1"/>
</dbReference>
<proteinExistence type="inferred from homology"/>
<evidence type="ECO:0000256" key="2">
    <source>
        <dbReference type="ARBA" id="ARBA00022571"/>
    </source>
</evidence>
<evidence type="ECO:0000256" key="7">
    <source>
        <dbReference type="SAM" id="MobiDB-lite"/>
    </source>
</evidence>
<evidence type="ECO:0000256" key="6">
    <source>
        <dbReference type="PROSITE-ProRule" id="PRU00409"/>
    </source>
</evidence>
<evidence type="ECO:0008006" key="12">
    <source>
        <dbReference type="Google" id="ProtNLM"/>
    </source>
</evidence>
<evidence type="ECO:0000259" key="8">
    <source>
        <dbReference type="PROSITE" id="PS50975"/>
    </source>
</evidence>
<dbReference type="Proteomes" id="UP001595824">
    <property type="component" value="Unassembled WGS sequence"/>
</dbReference>
<dbReference type="PROSITE" id="PS50975">
    <property type="entry name" value="ATP_GRASP"/>
    <property type="match status" value="1"/>
</dbReference>
<dbReference type="InterPro" id="IPR005479">
    <property type="entry name" value="CPAse_ATP-bd"/>
</dbReference>
<protein>
    <recommendedName>
        <fullName evidence="12">ATP-grasp domain-containing protein</fullName>
    </recommendedName>
</protein>
<evidence type="ECO:0000313" key="10">
    <source>
        <dbReference type="EMBL" id="MFC4330612.1"/>
    </source>
</evidence>
<keyword evidence="3" id="KW-0436">Ligase</keyword>
<dbReference type="InterPro" id="IPR011607">
    <property type="entry name" value="MGS-like_dom"/>
</dbReference>
<dbReference type="InterPro" id="IPR036914">
    <property type="entry name" value="MGS-like_dom_sf"/>
</dbReference>
<dbReference type="SUPFAM" id="SSF52440">
    <property type="entry name" value="PreATP-grasp domain"/>
    <property type="match status" value="2"/>
</dbReference>
<evidence type="ECO:0000313" key="11">
    <source>
        <dbReference type="Proteomes" id="UP001595824"/>
    </source>
</evidence>
<dbReference type="InterPro" id="IPR058047">
    <property type="entry name" value="CPSase_preATP-grasp"/>
</dbReference>
<dbReference type="RefSeq" id="WP_381741578.1">
    <property type="nucleotide sequence ID" value="NZ_JBHSDP010000024.1"/>
</dbReference>
<dbReference type="Gene3D" id="3.30.470.20">
    <property type="entry name" value="ATP-grasp fold, B domain"/>
    <property type="match status" value="1"/>
</dbReference>
<evidence type="ECO:0000256" key="4">
    <source>
        <dbReference type="ARBA" id="ARBA00022741"/>
    </source>
</evidence>
<sequence length="671" mass="67643">MPRRADPRSVLVLAGGGADLAADAVRACRNLTRLGLRTVLLGSHPAVLTGADAADAVYAEPLTPHVVERVVARERPDAVLAELGGPAAHTVLATLRSAGVPEKYDVEFIGADPDRTARGRARRPRELPAPGGAFGPAAPGAGPGRGTVLVLGPAVRTGADADHSCREAALALRAAGWTPVLLAADPRTAAAASDAFARCRPAPLTVRTVLEAVAEERRSGTVAAVLGQFGGPATAALAPGLADAGAPLSDLPAGTVRTAADPDALGRALAGAGLRTAPRRAAASLPEALAAADATGYPVAVTRPHGPGGTAHTVTGPAALTELWHRRADDGPVLVAPALRACIELRVDALYDGRELAVAGVLEYLDDDHGGTPVCALPPVSLGASGTARLAEATARAARTLAVRGALSVRFAAAGDALYVREAVPGTAHTAPFTAAAARVPLARAAARIALGATLAELRAEGLLPAEGSRTRPDTATRVFLRAGGDGGPPDGTPGGATAAAGPDFGAAYAKYLIGRHGSLPTKGRACLSGAGQDLRPLILPARRLASYGFELLADGDTFGALRRAGVPVTPLPEALPAARSETVAAPGDFPAVRLLRAGRLDLVLSVPGPADDPAEAAAVRAAAARRGVPCFTGVRALSAGVQAIGAVLDDRVRVAPLPPERTGHDHEEKR</sequence>
<keyword evidence="4 6" id="KW-0547">Nucleotide-binding</keyword>
<dbReference type="Gene3D" id="3.40.50.1380">
    <property type="entry name" value="Methylglyoxal synthase-like domain"/>
    <property type="match status" value="1"/>
</dbReference>
<keyword evidence="5 6" id="KW-0067">ATP-binding</keyword>
<name>A0ABV8TJ02_9ACTN</name>
<dbReference type="SUPFAM" id="SSF56059">
    <property type="entry name" value="Glutathione synthetase ATP-binding domain-like"/>
    <property type="match status" value="1"/>
</dbReference>
<dbReference type="InterPro" id="IPR011761">
    <property type="entry name" value="ATP-grasp"/>
</dbReference>
<evidence type="ECO:0000256" key="3">
    <source>
        <dbReference type="ARBA" id="ARBA00022598"/>
    </source>
</evidence>
<comment type="caution">
    <text evidence="10">The sequence shown here is derived from an EMBL/GenBank/DDBJ whole genome shotgun (WGS) entry which is preliminary data.</text>
</comment>
<feature type="domain" description="MGS-like" evidence="9">
    <location>
        <begin position="518"/>
        <end position="671"/>
    </location>
</feature>
<dbReference type="EMBL" id="JBHSDP010000024">
    <property type="protein sequence ID" value="MFC4330612.1"/>
    <property type="molecule type" value="Genomic_DNA"/>
</dbReference>
<feature type="region of interest" description="Disordered" evidence="7">
    <location>
        <begin position="116"/>
        <end position="141"/>
    </location>
</feature>
<feature type="domain" description="ATP-grasp" evidence="8">
    <location>
        <begin position="266"/>
        <end position="451"/>
    </location>
</feature>
<evidence type="ECO:0000259" key="9">
    <source>
        <dbReference type="PROSITE" id="PS51855"/>
    </source>
</evidence>
<dbReference type="PANTHER" id="PTHR11405:SF53">
    <property type="entry name" value="CARBAMOYL-PHOSPHATE SYNTHASE [AMMONIA], MITOCHONDRIAL"/>
    <property type="match status" value="1"/>
</dbReference>
<dbReference type="SMART" id="SM00851">
    <property type="entry name" value="MGS"/>
    <property type="match status" value="1"/>
</dbReference>
<keyword evidence="2" id="KW-0055">Arginine biosynthesis</keyword>
<dbReference type="PANTHER" id="PTHR11405">
    <property type="entry name" value="CARBAMOYLTRANSFERASE FAMILY MEMBER"/>
    <property type="match status" value="1"/>
</dbReference>
<comment type="similarity">
    <text evidence="1">Belongs to the CarB family.</text>
</comment>
<evidence type="ECO:0000256" key="1">
    <source>
        <dbReference type="ARBA" id="ARBA00009799"/>
    </source>
</evidence>
<dbReference type="Pfam" id="PF25596">
    <property type="entry name" value="CPSase_L_D1"/>
    <property type="match status" value="1"/>
</dbReference>
<dbReference type="PROSITE" id="PS51855">
    <property type="entry name" value="MGS"/>
    <property type="match status" value="1"/>
</dbReference>
<feature type="compositionally biased region" description="Low complexity" evidence="7">
    <location>
        <begin position="128"/>
        <end position="140"/>
    </location>
</feature>
<reference evidence="11" key="1">
    <citation type="journal article" date="2019" name="Int. J. Syst. Evol. Microbiol.">
        <title>The Global Catalogue of Microorganisms (GCM) 10K type strain sequencing project: providing services to taxonomists for standard genome sequencing and annotation.</title>
        <authorList>
            <consortium name="The Broad Institute Genomics Platform"/>
            <consortium name="The Broad Institute Genome Sequencing Center for Infectious Disease"/>
            <person name="Wu L."/>
            <person name="Ma J."/>
        </authorList>
    </citation>
    <scope>NUCLEOTIDE SEQUENCE [LARGE SCALE GENOMIC DNA]</scope>
    <source>
        <strain evidence="11">PCU 347</strain>
    </source>
</reference>